<name>A0A7W0DNQ0_9ACTN</name>
<keyword evidence="1" id="KW-0812">Transmembrane</keyword>
<gene>
    <name evidence="2" type="ORF">H1D24_22225</name>
</gene>
<dbReference type="Proteomes" id="UP000545761">
    <property type="component" value="Unassembled WGS sequence"/>
</dbReference>
<reference evidence="2 3" key="1">
    <citation type="submission" date="2020-07" db="EMBL/GenBank/DDBJ databases">
        <title>Streptomyces isolated from Indian soil.</title>
        <authorList>
            <person name="Mandal S."/>
            <person name="Maiti P.K."/>
        </authorList>
    </citation>
    <scope>NUCLEOTIDE SEQUENCE [LARGE SCALE GENOMIC DNA]</scope>
    <source>
        <strain evidence="2 3">PSKA28</strain>
    </source>
</reference>
<evidence type="ECO:0000313" key="2">
    <source>
        <dbReference type="EMBL" id="MBA2948458.1"/>
    </source>
</evidence>
<evidence type="ECO:0000256" key="1">
    <source>
        <dbReference type="SAM" id="Phobius"/>
    </source>
</evidence>
<keyword evidence="1" id="KW-1133">Transmembrane helix</keyword>
<protein>
    <submittedName>
        <fullName evidence="2">Uncharacterized protein</fullName>
    </submittedName>
</protein>
<dbReference type="EMBL" id="JACEHE010000013">
    <property type="protein sequence ID" value="MBA2948458.1"/>
    <property type="molecule type" value="Genomic_DNA"/>
</dbReference>
<feature type="transmembrane region" description="Helical" evidence="1">
    <location>
        <begin position="21"/>
        <end position="41"/>
    </location>
</feature>
<sequence length="71" mass="7682">MSVPAHTRSHPVRTGGAAPRLPWWALLLPVIAFAALLMLVLNPADAQAASGDPSFTHVFERMQQAVLRQVP</sequence>
<accession>A0A7W0DNQ0</accession>
<dbReference type="AlphaFoldDB" id="A0A7W0DNQ0"/>
<comment type="caution">
    <text evidence="2">The sequence shown here is derived from an EMBL/GenBank/DDBJ whole genome shotgun (WGS) entry which is preliminary data.</text>
</comment>
<organism evidence="2 3">
    <name type="scientific">Streptomyces himalayensis subsp. himalayensis</name>
    <dbReference type="NCBI Taxonomy" id="2756131"/>
    <lineage>
        <taxon>Bacteria</taxon>
        <taxon>Bacillati</taxon>
        <taxon>Actinomycetota</taxon>
        <taxon>Actinomycetes</taxon>
        <taxon>Kitasatosporales</taxon>
        <taxon>Streptomycetaceae</taxon>
        <taxon>Streptomyces</taxon>
        <taxon>Streptomyces himalayensis</taxon>
    </lineage>
</organism>
<dbReference type="RefSeq" id="WP_181659386.1">
    <property type="nucleotide sequence ID" value="NZ_JACEHE010000013.1"/>
</dbReference>
<evidence type="ECO:0000313" key="3">
    <source>
        <dbReference type="Proteomes" id="UP000545761"/>
    </source>
</evidence>
<keyword evidence="1" id="KW-0472">Membrane</keyword>
<proteinExistence type="predicted"/>